<dbReference type="Proteomes" id="UP000703269">
    <property type="component" value="Unassembled WGS sequence"/>
</dbReference>
<evidence type="ECO:0000313" key="2">
    <source>
        <dbReference type="Proteomes" id="UP000703269"/>
    </source>
</evidence>
<keyword evidence="2" id="KW-1185">Reference proteome</keyword>
<proteinExistence type="predicted"/>
<dbReference type="EMBL" id="BPQB01000015">
    <property type="protein sequence ID" value="GJE90057.1"/>
    <property type="molecule type" value="Genomic_DNA"/>
</dbReference>
<accession>A0A9P3LDL4</accession>
<dbReference type="AlphaFoldDB" id="A0A9P3LDL4"/>
<protein>
    <submittedName>
        <fullName evidence="1">Uncharacterized protein</fullName>
    </submittedName>
</protein>
<gene>
    <name evidence="1" type="ORF">PsYK624_061800</name>
</gene>
<comment type="caution">
    <text evidence="1">The sequence shown here is derived from an EMBL/GenBank/DDBJ whole genome shotgun (WGS) entry which is preliminary data.</text>
</comment>
<sequence>MGSDKNRADDYTRESTLVRHVPLFEDVPIDIWYHAIDMIDGSDTLKACAVTCRAFLRRCRYRLFRCCVLRTFHDAKLLVRALRKDVDSRSFVRELHLSFNAATKPTGPVAKFLLPMLSDLQALWITGGRGSGIHPSFCASLFPVSQTVTKLILPTYVPDNIPDLSGLVLALPCLTTLSVNPSGYPAFKTGNEIESLPAQGAESGQHQLSDVHFSTFMCSSDASTPAVILWLRNTSVPLALRRIHICMGIDANSILNMQALVYMGQNLHTLVLEMRSWRDPEFVIVLPKAWSLRSLKITTYNRHIAAALDVVTSLPPATLQDLCLVLSTGGWSDSEPVPTCIDWGLFVEVRAFNGALARLSSLKRLNIGCSMYKHWRLFEPSSEECRDYILKTWLPDVDPRLWVDTFGDTFLFSEVW</sequence>
<name>A0A9P3LDL4_9APHY</name>
<reference evidence="1 2" key="1">
    <citation type="submission" date="2021-08" db="EMBL/GenBank/DDBJ databases">
        <title>Draft Genome Sequence of Phanerochaete sordida strain YK-624.</title>
        <authorList>
            <person name="Mori T."/>
            <person name="Dohra H."/>
            <person name="Suzuki T."/>
            <person name="Kawagishi H."/>
            <person name="Hirai H."/>
        </authorList>
    </citation>
    <scope>NUCLEOTIDE SEQUENCE [LARGE SCALE GENOMIC DNA]</scope>
    <source>
        <strain evidence="1 2">YK-624</strain>
    </source>
</reference>
<evidence type="ECO:0000313" key="1">
    <source>
        <dbReference type="EMBL" id="GJE90057.1"/>
    </source>
</evidence>
<organism evidence="1 2">
    <name type="scientific">Phanerochaete sordida</name>
    <dbReference type="NCBI Taxonomy" id="48140"/>
    <lineage>
        <taxon>Eukaryota</taxon>
        <taxon>Fungi</taxon>
        <taxon>Dikarya</taxon>
        <taxon>Basidiomycota</taxon>
        <taxon>Agaricomycotina</taxon>
        <taxon>Agaricomycetes</taxon>
        <taxon>Polyporales</taxon>
        <taxon>Phanerochaetaceae</taxon>
        <taxon>Phanerochaete</taxon>
    </lineage>
</organism>